<protein>
    <submittedName>
        <fullName evidence="2">Uncharacterized protein</fullName>
    </submittedName>
</protein>
<feature type="region of interest" description="Disordered" evidence="1">
    <location>
        <begin position="1"/>
        <end position="25"/>
    </location>
</feature>
<evidence type="ECO:0000313" key="3">
    <source>
        <dbReference type="Proteomes" id="UP000591131"/>
    </source>
</evidence>
<name>A0A7J6MK04_PERCH</name>
<dbReference type="Proteomes" id="UP000591131">
    <property type="component" value="Unassembled WGS sequence"/>
</dbReference>
<dbReference type="AlphaFoldDB" id="A0A7J6MK04"/>
<accession>A0A7J6MK04</accession>
<feature type="compositionally biased region" description="Basic and acidic residues" evidence="1">
    <location>
        <begin position="1"/>
        <end position="11"/>
    </location>
</feature>
<organism evidence="2 3">
    <name type="scientific">Perkinsus chesapeaki</name>
    <name type="common">Clam parasite</name>
    <name type="synonym">Perkinsus andrewsi</name>
    <dbReference type="NCBI Taxonomy" id="330153"/>
    <lineage>
        <taxon>Eukaryota</taxon>
        <taxon>Sar</taxon>
        <taxon>Alveolata</taxon>
        <taxon>Perkinsozoa</taxon>
        <taxon>Perkinsea</taxon>
        <taxon>Perkinsida</taxon>
        <taxon>Perkinsidae</taxon>
        <taxon>Perkinsus</taxon>
    </lineage>
</organism>
<proteinExistence type="predicted"/>
<feature type="region of interest" description="Disordered" evidence="1">
    <location>
        <begin position="46"/>
        <end position="113"/>
    </location>
</feature>
<evidence type="ECO:0000256" key="1">
    <source>
        <dbReference type="SAM" id="MobiDB-lite"/>
    </source>
</evidence>
<gene>
    <name evidence="2" type="ORF">FOL47_001503</name>
</gene>
<dbReference type="OrthoDB" id="10568820at2759"/>
<sequence>MSNTDRQELSENCKSNAEEEDDEQFKRAMELVERRLRDLDADYEATLAAEKPKDSDPPEDLGYGLLRSESCSSSEDDGFGAFTSGEVLDEPADAQQSQPTVIHPKPMSSEKRERIKQAMAEMPKPPMPEWARALSDEEFLRAVLSDGGHRKGQ</sequence>
<dbReference type="EMBL" id="JAAPAO010000136">
    <property type="protein sequence ID" value="KAF4671520.1"/>
    <property type="molecule type" value="Genomic_DNA"/>
</dbReference>
<reference evidence="2 3" key="1">
    <citation type="submission" date="2020-04" db="EMBL/GenBank/DDBJ databases">
        <title>Perkinsus chesapeaki whole genome sequence.</title>
        <authorList>
            <person name="Bogema D.R."/>
        </authorList>
    </citation>
    <scope>NUCLEOTIDE SEQUENCE [LARGE SCALE GENOMIC DNA]</scope>
    <source>
        <strain evidence="2">ATCC PRA-425</strain>
    </source>
</reference>
<evidence type="ECO:0000313" key="2">
    <source>
        <dbReference type="EMBL" id="KAF4671520.1"/>
    </source>
</evidence>
<comment type="caution">
    <text evidence="2">The sequence shown here is derived from an EMBL/GenBank/DDBJ whole genome shotgun (WGS) entry which is preliminary data.</text>
</comment>
<keyword evidence="3" id="KW-1185">Reference proteome</keyword>